<organism evidence="1 2">
    <name type="scientific">Saccharothrix violaceirubra</name>
    <dbReference type="NCBI Taxonomy" id="413306"/>
    <lineage>
        <taxon>Bacteria</taxon>
        <taxon>Bacillati</taxon>
        <taxon>Actinomycetota</taxon>
        <taxon>Actinomycetes</taxon>
        <taxon>Pseudonocardiales</taxon>
        <taxon>Pseudonocardiaceae</taxon>
        <taxon>Saccharothrix</taxon>
    </lineage>
</organism>
<evidence type="ECO:0000313" key="1">
    <source>
        <dbReference type="EMBL" id="MBB4963735.1"/>
    </source>
</evidence>
<accession>A0A7W7T1Q6</accession>
<dbReference type="Proteomes" id="UP000542674">
    <property type="component" value="Unassembled WGS sequence"/>
</dbReference>
<name>A0A7W7T1Q6_9PSEU</name>
<dbReference type="RefSeq" id="WP_184666484.1">
    <property type="nucleotide sequence ID" value="NZ_BAABAI010000034.1"/>
</dbReference>
<dbReference type="AlphaFoldDB" id="A0A7W7T1Q6"/>
<protein>
    <submittedName>
        <fullName evidence="1">Uncharacterized protein</fullName>
    </submittedName>
</protein>
<keyword evidence="2" id="KW-1185">Reference proteome</keyword>
<comment type="caution">
    <text evidence="1">The sequence shown here is derived from an EMBL/GenBank/DDBJ whole genome shotgun (WGS) entry which is preliminary data.</text>
</comment>
<gene>
    <name evidence="1" type="ORF">F4559_001094</name>
</gene>
<evidence type="ECO:0000313" key="2">
    <source>
        <dbReference type="Proteomes" id="UP000542674"/>
    </source>
</evidence>
<dbReference type="EMBL" id="JACHJS010000001">
    <property type="protein sequence ID" value="MBB4963735.1"/>
    <property type="molecule type" value="Genomic_DNA"/>
</dbReference>
<reference evidence="1 2" key="1">
    <citation type="submission" date="2020-08" db="EMBL/GenBank/DDBJ databases">
        <title>Sequencing the genomes of 1000 actinobacteria strains.</title>
        <authorList>
            <person name="Klenk H.-P."/>
        </authorList>
    </citation>
    <scope>NUCLEOTIDE SEQUENCE [LARGE SCALE GENOMIC DNA]</scope>
    <source>
        <strain evidence="1 2">DSM 45084</strain>
    </source>
</reference>
<proteinExistence type="predicted"/>
<sequence length="86" mass="9779">MSRRRLPAALTTGRPRSDWRLWRACCDGREPAEALTTRDREDLVRLLWDCGWTDGEIAVHTRLTDYTAARIRTRLGLVANTLPSAA</sequence>